<dbReference type="NCBIfam" id="TIGR01845">
    <property type="entry name" value="outer_NodT"/>
    <property type="match status" value="1"/>
</dbReference>
<proteinExistence type="inferred from homology"/>
<dbReference type="RefSeq" id="WP_323297314.1">
    <property type="nucleotide sequence ID" value="NZ_JAYFUM010000015.1"/>
</dbReference>
<keyword evidence="3" id="KW-0175">Coiled coil</keyword>
<keyword evidence="5" id="KW-1185">Reference proteome</keyword>
<gene>
    <name evidence="4" type="ORF">VB248_13495</name>
</gene>
<keyword evidence="2" id="KW-0472">Membrane</keyword>
<keyword evidence="2" id="KW-0449">Lipoprotein</keyword>
<organism evidence="4 5">
    <name type="scientific">Arcicella rigui</name>
    <dbReference type="NCBI Taxonomy" id="797020"/>
    <lineage>
        <taxon>Bacteria</taxon>
        <taxon>Pseudomonadati</taxon>
        <taxon>Bacteroidota</taxon>
        <taxon>Cytophagia</taxon>
        <taxon>Cytophagales</taxon>
        <taxon>Flectobacillaceae</taxon>
        <taxon>Arcicella</taxon>
    </lineage>
</organism>
<reference evidence="4 5" key="1">
    <citation type="submission" date="2023-12" db="EMBL/GenBank/DDBJ databases">
        <title>Novel species of the genus Arcicella isolated from rivers.</title>
        <authorList>
            <person name="Lu H."/>
        </authorList>
    </citation>
    <scope>NUCLEOTIDE SEQUENCE [LARGE SCALE GENOMIC DNA]</scope>
    <source>
        <strain evidence="4 5">KCTC 23307</strain>
    </source>
</reference>
<feature type="coiled-coil region" evidence="3">
    <location>
        <begin position="406"/>
        <end position="469"/>
    </location>
</feature>
<keyword evidence="2" id="KW-0732">Signal</keyword>
<dbReference type="PANTHER" id="PTHR30203:SF30">
    <property type="entry name" value="OUTER MEMBRANE PROTEIN-RELATED"/>
    <property type="match status" value="1"/>
</dbReference>
<dbReference type="InterPro" id="IPR010131">
    <property type="entry name" value="MdtP/NodT-like"/>
</dbReference>
<comment type="subcellular location">
    <subcellularLocation>
        <location evidence="2">Cell membrane</location>
        <topology evidence="2">Lipid-anchor</topology>
    </subcellularLocation>
</comment>
<evidence type="ECO:0000313" key="4">
    <source>
        <dbReference type="EMBL" id="MEA5140159.1"/>
    </source>
</evidence>
<keyword evidence="2" id="KW-1134">Transmembrane beta strand</keyword>
<dbReference type="Gene3D" id="2.20.200.10">
    <property type="entry name" value="Outer membrane efflux proteins (OEP)"/>
    <property type="match status" value="1"/>
</dbReference>
<protein>
    <submittedName>
        <fullName evidence="4">TolC family protein</fullName>
    </submittedName>
</protein>
<dbReference type="PROSITE" id="PS51257">
    <property type="entry name" value="PROKAR_LIPOPROTEIN"/>
    <property type="match status" value="1"/>
</dbReference>
<dbReference type="Pfam" id="PF02321">
    <property type="entry name" value="OEP"/>
    <property type="match status" value="2"/>
</dbReference>
<dbReference type="SUPFAM" id="SSF56954">
    <property type="entry name" value="Outer membrane efflux proteins (OEP)"/>
    <property type="match status" value="1"/>
</dbReference>
<dbReference type="InterPro" id="IPR003423">
    <property type="entry name" value="OMP_efflux"/>
</dbReference>
<comment type="similarity">
    <text evidence="1 2">Belongs to the outer membrane factor (OMF) (TC 1.B.17) family.</text>
</comment>
<dbReference type="PANTHER" id="PTHR30203">
    <property type="entry name" value="OUTER MEMBRANE CATION EFFLUX PROTEIN"/>
    <property type="match status" value="1"/>
</dbReference>
<evidence type="ECO:0000256" key="1">
    <source>
        <dbReference type="ARBA" id="ARBA00007613"/>
    </source>
</evidence>
<evidence type="ECO:0000256" key="3">
    <source>
        <dbReference type="SAM" id="Coils"/>
    </source>
</evidence>
<dbReference type="EMBL" id="JAYFUM010000015">
    <property type="protein sequence ID" value="MEA5140159.1"/>
    <property type="molecule type" value="Genomic_DNA"/>
</dbReference>
<keyword evidence="2" id="KW-0564">Palmitate</keyword>
<dbReference type="Proteomes" id="UP001302949">
    <property type="component" value="Unassembled WGS sequence"/>
</dbReference>
<name>A0ABU5QBE0_9BACT</name>
<accession>A0ABU5QBE0</accession>
<feature type="chain" id="PRO_5044954611" evidence="2">
    <location>
        <begin position="25"/>
        <end position="481"/>
    </location>
</feature>
<sequence length="481" mass="54254">MKTQNKKFTIQCLGFLFFALSFSACVVPVSIVEKKANKNTPERFNNVQDSTNTAKTVWKNYFTDPYLLALIDTALHNNQELNITLQEINIAQNEIRARKGEYLPFVNLGGGAGVDKTSRYTSQGASDEISEIKPGKPTPTILPNTYFGAFASWEVDIWHKLRNARKVAVTNYLSSIEGKNFLVTNLVAEIANSYYELMALDNQLEIIQKNIEILNNALVIIKLEKEAAKVSELAVRRFEAEVFKTKSMQYKIQQRIVETENRINFLVGRFPQPVQRDSQHFNELTPTKIYAGLPSQLLENRPDIKQAELKLEASKLNVSVAKANFYPSLGLSASLGFRSYNPLYLANLPQSLMSSLAGDIAGPLINKNAIIATYKNANSKQIQAVYEFERTILNAYIEVNNQLSNIDNLSKNYNMKNNQVEALTQSTAISLKLFKSARADYMEVLLTQRDVLESRMELIETKMQQMNALVNTYRALGGGWN</sequence>
<dbReference type="Gene3D" id="1.20.1600.10">
    <property type="entry name" value="Outer membrane efflux proteins (OEP)"/>
    <property type="match status" value="1"/>
</dbReference>
<comment type="caution">
    <text evidence="4">The sequence shown here is derived from an EMBL/GenBank/DDBJ whole genome shotgun (WGS) entry which is preliminary data.</text>
</comment>
<evidence type="ECO:0000313" key="5">
    <source>
        <dbReference type="Proteomes" id="UP001302949"/>
    </source>
</evidence>
<feature type="signal peptide" evidence="2">
    <location>
        <begin position="1"/>
        <end position="24"/>
    </location>
</feature>
<evidence type="ECO:0000256" key="2">
    <source>
        <dbReference type="RuleBase" id="RU362097"/>
    </source>
</evidence>
<keyword evidence="2" id="KW-0812">Transmembrane</keyword>